<dbReference type="Pfam" id="PF01494">
    <property type="entry name" value="FAD_binding_3"/>
    <property type="match status" value="1"/>
</dbReference>
<evidence type="ECO:0000313" key="5">
    <source>
        <dbReference type="EMBL" id="MDF9744395.1"/>
    </source>
</evidence>
<gene>
    <name evidence="5" type="ORF">NDI89_02240</name>
</gene>
<dbReference type="GO" id="GO:0016491">
    <property type="term" value="F:oxidoreductase activity"/>
    <property type="evidence" value="ECO:0007669"/>
    <property type="project" value="UniProtKB-KW"/>
</dbReference>
<protein>
    <submittedName>
        <fullName evidence="5">NAD(P)/FAD-dependent oxidoreductase</fullName>
    </submittedName>
</protein>
<name>A0A9Q4L1U9_9EURY</name>
<dbReference type="Proteomes" id="UP001154061">
    <property type="component" value="Unassembled WGS sequence"/>
</dbReference>
<dbReference type="EMBL" id="JAMQOT010000001">
    <property type="protein sequence ID" value="MDF9744395.1"/>
    <property type="molecule type" value="Genomic_DNA"/>
</dbReference>
<evidence type="ECO:0000259" key="4">
    <source>
        <dbReference type="Pfam" id="PF01494"/>
    </source>
</evidence>
<evidence type="ECO:0000256" key="1">
    <source>
        <dbReference type="ARBA" id="ARBA00022630"/>
    </source>
</evidence>
<evidence type="ECO:0000256" key="2">
    <source>
        <dbReference type="ARBA" id="ARBA00023002"/>
    </source>
</evidence>
<dbReference type="Gene3D" id="3.50.50.60">
    <property type="entry name" value="FAD/NAD(P)-binding domain"/>
    <property type="match status" value="1"/>
</dbReference>
<keyword evidence="1" id="KW-0285">Flavoprotein</keyword>
<organism evidence="5 6">
    <name type="scientific">Natrinema salsiterrestre</name>
    <dbReference type="NCBI Taxonomy" id="2950540"/>
    <lineage>
        <taxon>Archaea</taxon>
        <taxon>Methanobacteriati</taxon>
        <taxon>Methanobacteriota</taxon>
        <taxon>Stenosarchaea group</taxon>
        <taxon>Halobacteria</taxon>
        <taxon>Halobacteriales</taxon>
        <taxon>Natrialbaceae</taxon>
        <taxon>Natrinema</taxon>
    </lineage>
</organism>
<comment type="caution">
    <text evidence="5">The sequence shown here is derived from an EMBL/GenBank/DDBJ whole genome shotgun (WGS) entry which is preliminary data.</text>
</comment>
<keyword evidence="6" id="KW-1185">Reference proteome</keyword>
<evidence type="ECO:0000313" key="6">
    <source>
        <dbReference type="Proteomes" id="UP001154061"/>
    </source>
</evidence>
<proteinExistence type="predicted"/>
<accession>A0A9Q4L1U9</accession>
<dbReference type="AlphaFoldDB" id="A0A9Q4L1U9"/>
<feature type="domain" description="FAD-binding" evidence="4">
    <location>
        <begin position="15"/>
        <end position="50"/>
    </location>
</feature>
<dbReference type="PANTHER" id="PTHR48105">
    <property type="entry name" value="THIOREDOXIN REDUCTASE 1-RELATED-RELATED"/>
    <property type="match status" value="1"/>
</dbReference>
<sequence>MSTTESLEERIECDHDVAIVGGGPAGCAVGVFTARYGLDTVIFDRGRSSIQRCAHLENYLGFPAGVDIETLYGLMHDHAEEAGCEIVPDLVESVERADDGRRTPAAEPTGATGSGDGEGFVIERQEGDSVTARRVVAATRYDGEYMRGLDDDAAMFETHEHDGETHEHFDGEYADHDGSTPVEGLYVASPSIEDRQALIAAGRGARVGHRVIEDSRRERGYPEAVADHYDWMRQESELDDEWSDRDRWREWFDDQLSDDHDIDDDRRVELRERDIDRSFESYLADEVIEQRAERGQKRLLEHVDDELVLEAARELEADRHVSEAGD</sequence>
<feature type="region of interest" description="Disordered" evidence="3">
    <location>
        <begin position="97"/>
        <end position="120"/>
    </location>
</feature>
<reference evidence="5" key="1">
    <citation type="submission" date="2022-06" db="EMBL/GenBank/DDBJ databases">
        <title>Natrinema sp. a new haloarchaeum isolate from saline soil.</title>
        <authorList>
            <person name="Strakova D."/>
            <person name="Galisteo C."/>
            <person name="Sanchez-Porro C."/>
            <person name="Ventosa A."/>
        </authorList>
    </citation>
    <scope>NUCLEOTIDE SEQUENCE</scope>
    <source>
        <strain evidence="5">S1CR25-10</strain>
    </source>
</reference>
<evidence type="ECO:0000256" key="3">
    <source>
        <dbReference type="SAM" id="MobiDB-lite"/>
    </source>
</evidence>
<dbReference type="GO" id="GO:0071949">
    <property type="term" value="F:FAD binding"/>
    <property type="evidence" value="ECO:0007669"/>
    <property type="project" value="InterPro"/>
</dbReference>
<dbReference type="InterPro" id="IPR050097">
    <property type="entry name" value="Ferredoxin-NADP_redctase_2"/>
</dbReference>
<dbReference type="PRINTS" id="PR00469">
    <property type="entry name" value="PNDRDTASEII"/>
</dbReference>
<keyword evidence="2" id="KW-0560">Oxidoreductase</keyword>
<dbReference type="InterPro" id="IPR036188">
    <property type="entry name" value="FAD/NAD-bd_sf"/>
</dbReference>
<dbReference type="InterPro" id="IPR002938">
    <property type="entry name" value="FAD-bd"/>
</dbReference>
<dbReference type="SUPFAM" id="SSF51905">
    <property type="entry name" value="FAD/NAD(P)-binding domain"/>
    <property type="match status" value="1"/>
</dbReference>
<dbReference type="RefSeq" id="WP_277519890.1">
    <property type="nucleotide sequence ID" value="NZ_JAMQOT010000001.1"/>
</dbReference>